<gene>
    <name evidence="1" type="ORF">DFH94DRAFT_772669</name>
</gene>
<evidence type="ECO:0000313" key="1">
    <source>
        <dbReference type="EMBL" id="KAF8469822.1"/>
    </source>
</evidence>
<dbReference type="AlphaFoldDB" id="A0A9P5JXD4"/>
<name>A0A9P5JXD4_9AGAM</name>
<proteinExistence type="predicted"/>
<protein>
    <submittedName>
        <fullName evidence="1">Uncharacterized protein</fullName>
    </submittedName>
</protein>
<sequence length="506" mass="56800">MTNHKDAHHKAISIGGHIAQRTTTMNINDDLLVEIFDAYRVDNINPSTYPRNWWYKFAHVCQRWRRVLFASPGRLGVTLVCNSRTPVGDLLANSPPLPLIIYWGNPGTLDSEGSVKNIHVALQHYDRVCRITLRMPESSLRDVFKSMKGDFPMLETLQLHCTSVNNSHGKLSSTFGAPNLRHLQLSDFTLLPPRPLSRLLNGDTSYPSIVTFSLGEITPDLPPKRLAEYLSLMPNLKVLKIGILSLTYSPVRERDNGNQPGQQVSRPTLLAGLEELQYQGGTNYLEGLAALIGAPSLKKLSITFTNYISAVISNPTTPLHSSATTVFQNLPTLITEAWDLKFHFARVRYRDGFSIVMDHNELWTGRGAFELRFNPGRSVSEHDVKLMVEICRLLAPMPSTVQSLLLEDGESSNFDPKIDRKMWHDLLRLFNNIGTLRVARRFADDLDRSLQPDDEGRATVLTLLPKLQEIVRYGSDKEFAAFVEARRVAGSPVRVVSGPKNRLSVV</sequence>
<reference evidence="1" key="2">
    <citation type="journal article" date="2020" name="Nat. Commun.">
        <title>Large-scale genome sequencing of mycorrhizal fungi provides insights into the early evolution of symbiotic traits.</title>
        <authorList>
            <person name="Miyauchi S."/>
            <person name="Kiss E."/>
            <person name="Kuo A."/>
            <person name="Drula E."/>
            <person name="Kohler A."/>
            <person name="Sanchez-Garcia M."/>
            <person name="Morin E."/>
            <person name="Andreopoulos B."/>
            <person name="Barry K.W."/>
            <person name="Bonito G."/>
            <person name="Buee M."/>
            <person name="Carver A."/>
            <person name="Chen C."/>
            <person name="Cichocki N."/>
            <person name="Clum A."/>
            <person name="Culley D."/>
            <person name="Crous P.W."/>
            <person name="Fauchery L."/>
            <person name="Girlanda M."/>
            <person name="Hayes R.D."/>
            <person name="Keri Z."/>
            <person name="LaButti K."/>
            <person name="Lipzen A."/>
            <person name="Lombard V."/>
            <person name="Magnuson J."/>
            <person name="Maillard F."/>
            <person name="Murat C."/>
            <person name="Nolan M."/>
            <person name="Ohm R.A."/>
            <person name="Pangilinan J."/>
            <person name="Pereira M.F."/>
            <person name="Perotto S."/>
            <person name="Peter M."/>
            <person name="Pfister S."/>
            <person name="Riley R."/>
            <person name="Sitrit Y."/>
            <person name="Stielow J.B."/>
            <person name="Szollosi G."/>
            <person name="Zifcakova L."/>
            <person name="Stursova M."/>
            <person name="Spatafora J.W."/>
            <person name="Tedersoo L."/>
            <person name="Vaario L.M."/>
            <person name="Yamada A."/>
            <person name="Yan M."/>
            <person name="Wang P."/>
            <person name="Xu J."/>
            <person name="Bruns T."/>
            <person name="Baldrian P."/>
            <person name="Vilgalys R."/>
            <person name="Dunand C."/>
            <person name="Henrissat B."/>
            <person name="Grigoriev I.V."/>
            <person name="Hibbett D."/>
            <person name="Nagy L.G."/>
            <person name="Martin F.M."/>
        </authorList>
    </citation>
    <scope>NUCLEOTIDE SEQUENCE</scope>
    <source>
        <strain evidence="1">Prilba</strain>
    </source>
</reference>
<keyword evidence="2" id="KW-1185">Reference proteome</keyword>
<dbReference type="OrthoDB" id="3181669at2759"/>
<evidence type="ECO:0000313" key="2">
    <source>
        <dbReference type="Proteomes" id="UP000759537"/>
    </source>
</evidence>
<accession>A0A9P5JXD4</accession>
<organism evidence="1 2">
    <name type="scientific">Russula ochroleuca</name>
    <dbReference type="NCBI Taxonomy" id="152965"/>
    <lineage>
        <taxon>Eukaryota</taxon>
        <taxon>Fungi</taxon>
        <taxon>Dikarya</taxon>
        <taxon>Basidiomycota</taxon>
        <taxon>Agaricomycotina</taxon>
        <taxon>Agaricomycetes</taxon>
        <taxon>Russulales</taxon>
        <taxon>Russulaceae</taxon>
        <taxon>Russula</taxon>
    </lineage>
</organism>
<dbReference type="EMBL" id="WHVB01000027">
    <property type="protein sequence ID" value="KAF8469822.1"/>
    <property type="molecule type" value="Genomic_DNA"/>
</dbReference>
<comment type="caution">
    <text evidence="1">The sequence shown here is derived from an EMBL/GenBank/DDBJ whole genome shotgun (WGS) entry which is preliminary data.</text>
</comment>
<dbReference type="Proteomes" id="UP000759537">
    <property type="component" value="Unassembled WGS sequence"/>
</dbReference>
<dbReference type="Gene3D" id="3.80.10.10">
    <property type="entry name" value="Ribonuclease Inhibitor"/>
    <property type="match status" value="1"/>
</dbReference>
<reference evidence="1" key="1">
    <citation type="submission" date="2019-10" db="EMBL/GenBank/DDBJ databases">
        <authorList>
            <consortium name="DOE Joint Genome Institute"/>
            <person name="Kuo A."/>
            <person name="Miyauchi S."/>
            <person name="Kiss E."/>
            <person name="Drula E."/>
            <person name="Kohler A."/>
            <person name="Sanchez-Garcia M."/>
            <person name="Andreopoulos B."/>
            <person name="Barry K.W."/>
            <person name="Bonito G."/>
            <person name="Buee M."/>
            <person name="Carver A."/>
            <person name="Chen C."/>
            <person name="Cichocki N."/>
            <person name="Clum A."/>
            <person name="Culley D."/>
            <person name="Crous P.W."/>
            <person name="Fauchery L."/>
            <person name="Girlanda M."/>
            <person name="Hayes R."/>
            <person name="Keri Z."/>
            <person name="LaButti K."/>
            <person name="Lipzen A."/>
            <person name="Lombard V."/>
            <person name="Magnuson J."/>
            <person name="Maillard F."/>
            <person name="Morin E."/>
            <person name="Murat C."/>
            <person name="Nolan M."/>
            <person name="Ohm R."/>
            <person name="Pangilinan J."/>
            <person name="Pereira M."/>
            <person name="Perotto S."/>
            <person name="Peter M."/>
            <person name="Riley R."/>
            <person name="Sitrit Y."/>
            <person name="Stielow B."/>
            <person name="Szollosi G."/>
            <person name="Zifcakova L."/>
            <person name="Stursova M."/>
            <person name="Spatafora J.W."/>
            <person name="Tedersoo L."/>
            <person name="Vaario L.-M."/>
            <person name="Yamada A."/>
            <person name="Yan M."/>
            <person name="Wang P."/>
            <person name="Xu J."/>
            <person name="Bruns T."/>
            <person name="Baldrian P."/>
            <person name="Vilgalys R."/>
            <person name="Henrissat B."/>
            <person name="Grigoriev I.V."/>
            <person name="Hibbett D."/>
            <person name="Nagy L.G."/>
            <person name="Martin F.M."/>
        </authorList>
    </citation>
    <scope>NUCLEOTIDE SEQUENCE</scope>
    <source>
        <strain evidence="1">Prilba</strain>
    </source>
</reference>
<dbReference type="InterPro" id="IPR032675">
    <property type="entry name" value="LRR_dom_sf"/>
</dbReference>
<dbReference type="SUPFAM" id="SSF52047">
    <property type="entry name" value="RNI-like"/>
    <property type="match status" value="1"/>
</dbReference>